<evidence type="ECO:0000256" key="1">
    <source>
        <dbReference type="SAM" id="Phobius"/>
    </source>
</evidence>
<dbReference type="PANTHER" id="PTHR31170">
    <property type="entry name" value="BNAC04G53230D PROTEIN"/>
    <property type="match status" value="1"/>
</dbReference>
<reference evidence="3" key="1">
    <citation type="journal article" date="2020" name="Plant J.">
        <title>Transposons played a major role in the diversification between the closely related almond and peach genomes: results from the almond genome sequence.</title>
        <authorList>
            <person name="Alioto T."/>
            <person name="Alexiou K.G."/>
            <person name="Bardil A."/>
            <person name="Barteri F."/>
            <person name="Castanera R."/>
            <person name="Cruz F."/>
            <person name="Dhingra A."/>
            <person name="Duval H."/>
            <person name="Fernandez I Marti A."/>
            <person name="Frias L."/>
            <person name="Galan B."/>
            <person name="Garcia J.L."/>
            <person name="Howad W."/>
            <person name="Gomez-Garrido J."/>
            <person name="Gut M."/>
            <person name="Julca I."/>
            <person name="Morata J."/>
            <person name="Puigdomenech P."/>
            <person name="Ribeca P."/>
            <person name="Rubio Cabetas M.J."/>
            <person name="Vlasova A."/>
            <person name="Wirthensohn M."/>
            <person name="Garcia-Mas J."/>
            <person name="Gabaldon T."/>
            <person name="Casacuberta J.M."/>
            <person name="Arus P."/>
        </authorList>
    </citation>
    <scope>NUCLEOTIDE SEQUENCE [LARGE SCALE GENOMIC DNA]</scope>
    <source>
        <strain evidence="3">cv. Texas</strain>
    </source>
</reference>
<name>A0A5E4EFL4_PRUDU</name>
<gene>
    <name evidence="2" type="ORF">ALMOND_2B011268</name>
</gene>
<dbReference type="Gramene" id="VVA14212">
    <property type="protein sequence ID" value="VVA14212"/>
    <property type="gene ID" value="Prudul26B011268"/>
</dbReference>
<keyword evidence="1" id="KW-0812">Transmembrane</keyword>
<evidence type="ECO:0000313" key="2">
    <source>
        <dbReference type="EMBL" id="VVA14212.1"/>
    </source>
</evidence>
<keyword evidence="1" id="KW-1133">Transmembrane helix</keyword>
<feature type="transmembrane region" description="Helical" evidence="1">
    <location>
        <begin position="211"/>
        <end position="235"/>
    </location>
</feature>
<protein>
    <submittedName>
        <fullName evidence="2">PREDICTED: UPF0481</fullName>
    </submittedName>
</protein>
<dbReference type="Proteomes" id="UP000327085">
    <property type="component" value="Chromosome 6"/>
</dbReference>
<proteinExistence type="predicted"/>
<organism evidence="2 3">
    <name type="scientific">Prunus dulcis</name>
    <name type="common">Almond</name>
    <name type="synonym">Amygdalus dulcis</name>
    <dbReference type="NCBI Taxonomy" id="3755"/>
    <lineage>
        <taxon>Eukaryota</taxon>
        <taxon>Viridiplantae</taxon>
        <taxon>Streptophyta</taxon>
        <taxon>Embryophyta</taxon>
        <taxon>Tracheophyta</taxon>
        <taxon>Spermatophyta</taxon>
        <taxon>Magnoliopsida</taxon>
        <taxon>eudicotyledons</taxon>
        <taxon>Gunneridae</taxon>
        <taxon>Pentapetalae</taxon>
        <taxon>rosids</taxon>
        <taxon>fabids</taxon>
        <taxon>Rosales</taxon>
        <taxon>Rosaceae</taxon>
        <taxon>Amygdaloideae</taxon>
        <taxon>Amygdaleae</taxon>
        <taxon>Prunus</taxon>
    </lineage>
</organism>
<dbReference type="AlphaFoldDB" id="A0A5E4EFL4"/>
<dbReference type="EMBL" id="CABIKO010000010">
    <property type="protein sequence ID" value="VVA14212.1"/>
    <property type="molecule type" value="Genomic_DNA"/>
</dbReference>
<keyword evidence="1" id="KW-0472">Membrane</keyword>
<dbReference type="InterPro" id="IPR004158">
    <property type="entry name" value="DUF247_pln"/>
</dbReference>
<evidence type="ECO:0000313" key="3">
    <source>
        <dbReference type="Proteomes" id="UP000327085"/>
    </source>
</evidence>
<accession>A0A5E4EFL4</accession>
<dbReference type="PANTHER" id="PTHR31170:SF25">
    <property type="entry name" value="BNAA09G04570D PROTEIN"/>
    <property type="match status" value="1"/>
</dbReference>
<dbReference type="OMA" id="TRRWACG"/>
<sequence length="239" mass="27948">MNHKALAGDTEDCNHLLVLLHKFCFLPTKLAPHNQILSTSHIVPIRNSGILGFNHAASELLWYGVEFEKGSMEGYLLDITFQRGVIKIPPVFIDNTTDPLFRNLIAFEQCHLKSSHHITSYVIFLKSLIRSTEDIKLLQRRGIINQNWEGEDQFLSNFRTIIDQVHPKVFHFGHLCKDVNCYRKSWLHWQTHKVFWPVRLKYLYRTYFSTAWSMISFIAAFCLFVLTITQTYFAIHPAH</sequence>
<dbReference type="InParanoid" id="A0A5E4EFL4"/>
<dbReference type="Pfam" id="PF03140">
    <property type="entry name" value="DUF247"/>
    <property type="match status" value="1"/>
</dbReference>